<feature type="domain" description="PKS/mFAS DH" evidence="2">
    <location>
        <begin position="1"/>
        <end position="118"/>
    </location>
</feature>
<dbReference type="InterPro" id="IPR049900">
    <property type="entry name" value="PKS_mFAS_DH"/>
</dbReference>
<evidence type="ECO:0000313" key="3">
    <source>
        <dbReference type="EMBL" id="MCC5468752.1"/>
    </source>
</evidence>
<evidence type="ECO:0000256" key="1">
    <source>
        <dbReference type="PROSITE-ProRule" id="PRU01363"/>
    </source>
</evidence>
<dbReference type="Pfam" id="PF14765">
    <property type="entry name" value="PS-DH"/>
    <property type="match status" value="1"/>
</dbReference>
<name>A0ABS8I220_9FIRM</name>
<dbReference type="InterPro" id="IPR049551">
    <property type="entry name" value="PKS_DH_C"/>
</dbReference>
<dbReference type="Gene3D" id="3.10.129.110">
    <property type="entry name" value="Polyketide synthase dehydratase"/>
    <property type="match status" value="1"/>
</dbReference>
<dbReference type="PROSITE" id="PS52019">
    <property type="entry name" value="PKS_MFAS_DH"/>
    <property type="match status" value="1"/>
</dbReference>
<dbReference type="Proteomes" id="UP001165492">
    <property type="component" value="Unassembled WGS sequence"/>
</dbReference>
<evidence type="ECO:0000313" key="4">
    <source>
        <dbReference type="Proteomes" id="UP001165492"/>
    </source>
</evidence>
<keyword evidence="4" id="KW-1185">Reference proteome</keyword>
<organism evidence="3 4">
    <name type="scientific">Pelosinus baikalensis</name>
    <dbReference type="NCBI Taxonomy" id="2892015"/>
    <lineage>
        <taxon>Bacteria</taxon>
        <taxon>Bacillati</taxon>
        <taxon>Bacillota</taxon>
        <taxon>Negativicutes</taxon>
        <taxon>Selenomonadales</taxon>
        <taxon>Sporomusaceae</taxon>
        <taxon>Pelosinus</taxon>
    </lineage>
</organism>
<evidence type="ECO:0000259" key="2">
    <source>
        <dbReference type="PROSITE" id="PS52019"/>
    </source>
</evidence>
<dbReference type="EMBL" id="JAJHJB010000150">
    <property type="protein sequence ID" value="MCC5468752.1"/>
    <property type="molecule type" value="Genomic_DNA"/>
</dbReference>
<feature type="region of interest" description="C-terminal hotdog fold" evidence="1">
    <location>
        <begin position="1"/>
        <end position="118"/>
    </location>
</feature>
<proteinExistence type="predicted"/>
<comment type="caution">
    <text evidence="3">The sequence shown here is derived from an EMBL/GenBank/DDBJ whole genome shotgun (WGS) entry which is preliminary data.</text>
</comment>
<dbReference type="InterPro" id="IPR042104">
    <property type="entry name" value="PKS_dehydratase_sf"/>
</dbReference>
<feature type="non-terminal residue" evidence="3">
    <location>
        <position position="1"/>
    </location>
</feature>
<sequence length="190" mass="21488">YLGESQVLAKLSLPPTVSHTRDQYIVHPSLLDSALQASIYLLMEQEESAKTMLPFALQEVEVIDRCTPAMWALIRYHTGSTNKDKIKKIDIDLCNEAGKMCIKIKGFSTRVLEEKAGAFETVEKKSVLLFHPCWKEKASASGIPPLYEQRLVILCEPDQKIQESIEGNLSEIQHLVLQCQEKGIEERFQA</sequence>
<dbReference type="RefSeq" id="WP_229537603.1">
    <property type="nucleotide sequence ID" value="NZ_JAJHJB010000150.1"/>
</dbReference>
<accession>A0ABS8I220</accession>
<comment type="caution">
    <text evidence="1">Lacks conserved residue(s) required for the propagation of feature annotation.</text>
</comment>
<protein>
    <submittedName>
        <fullName evidence="3">Polyketide synthase dehydratase domain-containing protein</fullName>
    </submittedName>
</protein>
<feature type="region of interest" description="N-terminal hotdog fold" evidence="1">
    <location>
        <position position="1"/>
    </location>
</feature>
<gene>
    <name evidence="3" type="ORF">LMF89_25880</name>
</gene>
<reference evidence="3" key="1">
    <citation type="submission" date="2021-11" db="EMBL/GenBank/DDBJ databases">
        <title>Description of a new species Pelosinus isolated from the bottom sediments of Lake Baikal.</title>
        <authorList>
            <person name="Zakharyuk A."/>
        </authorList>
    </citation>
    <scope>NUCLEOTIDE SEQUENCE</scope>
    <source>
        <strain evidence="3">Bkl1</strain>
    </source>
</reference>
<feature type="non-terminal residue" evidence="3">
    <location>
        <position position="190"/>
    </location>
</feature>